<keyword evidence="8" id="KW-0049">Antioxidant</keyword>
<proteinExistence type="inferred from homology"/>
<dbReference type="CDD" id="cd00305">
    <property type="entry name" value="Cu-Zn_Superoxide_Dismutase"/>
    <property type="match status" value="1"/>
</dbReference>
<evidence type="ECO:0000313" key="18">
    <source>
        <dbReference type="Proteomes" id="UP000002280"/>
    </source>
</evidence>
<dbReference type="Proteomes" id="UP000002280">
    <property type="component" value="Chromosome 5"/>
</dbReference>
<comment type="cofactor">
    <cofactor evidence="15">
        <name>Zn(2+)</name>
        <dbReference type="ChEBI" id="CHEBI:29105"/>
    </cofactor>
    <text evidence="15">Binds 1 zinc ion per subunit.</text>
</comment>
<comment type="subcellular location">
    <subcellularLocation>
        <location evidence="2">Golgi apparatus</location>
        <location evidence="2">trans-Golgi network</location>
    </subcellularLocation>
    <subcellularLocation>
        <location evidence="1">Secreted</location>
        <location evidence="1">Extracellular space</location>
    </subcellularLocation>
</comment>
<dbReference type="InterPro" id="IPR036423">
    <property type="entry name" value="SOD-like_Cu/Zn_dom_sf"/>
</dbReference>
<dbReference type="FunFam" id="2.60.40.200:FF:000008">
    <property type="entry name" value="Superoxide dismutase [Cu-Zn]"/>
    <property type="match status" value="1"/>
</dbReference>
<evidence type="ECO:0000256" key="6">
    <source>
        <dbReference type="ARBA" id="ARBA00022729"/>
    </source>
</evidence>
<evidence type="ECO:0000256" key="5">
    <source>
        <dbReference type="ARBA" id="ARBA00022723"/>
    </source>
</evidence>
<reference evidence="17" key="2">
    <citation type="submission" date="2025-08" db="UniProtKB">
        <authorList>
            <consortium name="Ensembl"/>
        </authorList>
    </citation>
    <scope>IDENTIFICATION</scope>
</reference>
<dbReference type="InParanoid" id="F6UAR4"/>
<dbReference type="Bgee" id="ENSMODG00000000474">
    <property type="expression patterns" value="Expressed in endometrium and 17 other cell types or tissues"/>
</dbReference>
<evidence type="ECO:0000313" key="17">
    <source>
        <dbReference type="Ensembl" id="ENSMODP00000000562.3"/>
    </source>
</evidence>
<dbReference type="OMA" id="DGSLWKY"/>
<reference evidence="17" key="3">
    <citation type="submission" date="2025-09" db="UniProtKB">
        <authorList>
            <consortium name="Ensembl"/>
        </authorList>
    </citation>
    <scope>IDENTIFICATION</scope>
</reference>
<dbReference type="GO" id="GO:0004784">
    <property type="term" value="F:superoxide dismutase activity"/>
    <property type="evidence" value="ECO:0000318"/>
    <property type="project" value="GO_Central"/>
</dbReference>
<evidence type="ECO:0000256" key="12">
    <source>
        <dbReference type="ARBA" id="ARBA00023157"/>
    </source>
</evidence>
<dbReference type="Ensembl" id="ENSMODT00000000577.3">
    <property type="protein sequence ID" value="ENSMODP00000000562.3"/>
    <property type="gene ID" value="ENSMODG00000000474.3"/>
</dbReference>
<organism evidence="17 18">
    <name type="scientific">Monodelphis domestica</name>
    <name type="common">Gray short-tailed opossum</name>
    <dbReference type="NCBI Taxonomy" id="13616"/>
    <lineage>
        <taxon>Eukaryota</taxon>
        <taxon>Metazoa</taxon>
        <taxon>Chordata</taxon>
        <taxon>Craniata</taxon>
        <taxon>Vertebrata</taxon>
        <taxon>Euteleostomi</taxon>
        <taxon>Mammalia</taxon>
        <taxon>Metatheria</taxon>
        <taxon>Didelphimorphia</taxon>
        <taxon>Didelphidae</taxon>
        <taxon>Monodelphis</taxon>
    </lineage>
</organism>
<dbReference type="GO" id="GO:0005576">
    <property type="term" value="C:extracellular region"/>
    <property type="evidence" value="ECO:0007669"/>
    <property type="project" value="UniProtKB-SubCell"/>
</dbReference>
<dbReference type="PROSITE" id="PS00332">
    <property type="entry name" value="SOD_CU_ZN_2"/>
    <property type="match status" value="1"/>
</dbReference>
<comment type="cofactor">
    <cofactor evidence="15">
        <name>Cu cation</name>
        <dbReference type="ChEBI" id="CHEBI:23378"/>
    </cofactor>
    <text evidence="15">Binds 1 copper ion per subunit.</text>
</comment>
<name>F6UAR4_MONDO</name>
<dbReference type="STRING" id="13616.ENSMODP00000000562"/>
<dbReference type="InterPro" id="IPR024134">
    <property type="entry name" value="SOD_Cu/Zn_/chaperone"/>
</dbReference>
<dbReference type="GO" id="GO:0005507">
    <property type="term" value="F:copper ion binding"/>
    <property type="evidence" value="ECO:0000318"/>
    <property type="project" value="GO_Central"/>
</dbReference>
<keyword evidence="9 15" id="KW-0560">Oxidoreductase</keyword>
<dbReference type="InterPro" id="IPR001424">
    <property type="entry name" value="SOD_Cu_Zn_dom"/>
</dbReference>
<evidence type="ECO:0000256" key="2">
    <source>
        <dbReference type="ARBA" id="ARBA00004601"/>
    </source>
</evidence>
<keyword evidence="13" id="KW-0325">Glycoprotein</keyword>
<dbReference type="SUPFAM" id="SSF49329">
    <property type="entry name" value="Cu,Zn superoxide dismutase-like"/>
    <property type="match status" value="1"/>
</dbReference>
<reference evidence="17 18" key="1">
    <citation type="journal article" date="2007" name="Nature">
        <title>Genome of the marsupial Monodelphis domestica reveals innovation in non-coding sequences.</title>
        <authorList>
            <person name="Mikkelsen T.S."/>
            <person name="Wakefield M.J."/>
            <person name="Aken B."/>
            <person name="Amemiya C.T."/>
            <person name="Chang J.L."/>
            <person name="Duke S."/>
            <person name="Garber M."/>
            <person name="Gentles A.J."/>
            <person name="Goodstadt L."/>
            <person name="Heger A."/>
            <person name="Jurka J."/>
            <person name="Kamal M."/>
            <person name="Mauceli E."/>
            <person name="Searle S.M."/>
            <person name="Sharpe T."/>
            <person name="Baker M.L."/>
            <person name="Batzer M.A."/>
            <person name="Benos P.V."/>
            <person name="Belov K."/>
            <person name="Clamp M."/>
            <person name="Cook A."/>
            <person name="Cuff J."/>
            <person name="Das R."/>
            <person name="Davidow L."/>
            <person name="Deakin J.E."/>
            <person name="Fazzari M.J."/>
            <person name="Glass J.L."/>
            <person name="Grabherr M."/>
            <person name="Greally J.M."/>
            <person name="Gu W."/>
            <person name="Hore T.A."/>
            <person name="Huttley G.A."/>
            <person name="Kleber M."/>
            <person name="Jirtle R.L."/>
            <person name="Koina E."/>
            <person name="Lee J.T."/>
            <person name="Mahony S."/>
            <person name="Marra M.A."/>
            <person name="Miller R.D."/>
            <person name="Nicholls R.D."/>
            <person name="Oda M."/>
            <person name="Papenfuss A.T."/>
            <person name="Parra Z.E."/>
            <person name="Pollock D.D."/>
            <person name="Ray D.A."/>
            <person name="Schein J.E."/>
            <person name="Speed T.P."/>
            <person name="Thompson K."/>
            <person name="VandeBerg J.L."/>
            <person name="Wade C.M."/>
            <person name="Walker J.A."/>
            <person name="Waters P.D."/>
            <person name="Webber C."/>
            <person name="Weidman J.R."/>
            <person name="Xie X."/>
            <person name="Zody M.C."/>
            <person name="Baldwin J."/>
            <person name="Abdouelleil A."/>
            <person name="Abdulkadir J."/>
            <person name="Abebe A."/>
            <person name="Abera B."/>
            <person name="Abreu J."/>
            <person name="Acer S.C."/>
            <person name="Aftuck L."/>
            <person name="Alexander A."/>
            <person name="An P."/>
            <person name="Anderson E."/>
            <person name="Anderson S."/>
            <person name="Arachi H."/>
            <person name="Azer M."/>
            <person name="Bachantsang P."/>
            <person name="Barry A."/>
            <person name="Bayul T."/>
            <person name="Berlin A."/>
            <person name="Bessette D."/>
            <person name="Bloom T."/>
            <person name="Bloom T."/>
            <person name="Boguslavskiy L."/>
            <person name="Bonnet C."/>
            <person name="Boukhgalter B."/>
            <person name="Bourzgui I."/>
            <person name="Brown A."/>
            <person name="Cahill P."/>
            <person name="Channer S."/>
            <person name="Cheshatsang Y."/>
            <person name="Chuda L."/>
            <person name="Citroen M."/>
            <person name="Collymore A."/>
            <person name="Cooke P."/>
            <person name="Costello M."/>
            <person name="D'Aco K."/>
            <person name="Daza R."/>
            <person name="De Haan G."/>
            <person name="DeGray S."/>
            <person name="DeMaso C."/>
            <person name="Dhargay N."/>
            <person name="Dooley K."/>
            <person name="Dooley E."/>
            <person name="Doricent M."/>
            <person name="Dorje P."/>
            <person name="Dorjee K."/>
            <person name="Dupes A."/>
            <person name="Elong R."/>
            <person name="Falk J."/>
            <person name="Farina A."/>
            <person name="Faro S."/>
            <person name="Ferguson D."/>
            <person name="Fisher S."/>
            <person name="Foley C.D."/>
            <person name="Franke A."/>
            <person name="Friedrich D."/>
            <person name="Gadbois L."/>
            <person name="Gearin G."/>
            <person name="Gearin C.R."/>
            <person name="Giannoukos G."/>
            <person name="Goode T."/>
            <person name="Graham J."/>
            <person name="Grandbois E."/>
            <person name="Grewal S."/>
            <person name="Gyaltsen K."/>
            <person name="Hafez N."/>
            <person name="Hagos B."/>
            <person name="Hall J."/>
            <person name="Henson C."/>
            <person name="Hollinger A."/>
            <person name="Honan T."/>
            <person name="Huard M.D."/>
            <person name="Hughes L."/>
            <person name="Hurhula B."/>
            <person name="Husby M.E."/>
            <person name="Kamat A."/>
            <person name="Kanga B."/>
            <person name="Kashin S."/>
            <person name="Khazanovich D."/>
            <person name="Kisner P."/>
            <person name="Lance K."/>
            <person name="Lara M."/>
            <person name="Lee W."/>
            <person name="Lennon N."/>
            <person name="Letendre F."/>
            <person name="LeVine R."/>
            <person name="Lipovsky A."/>
            <person name="Liu X."/>
            <person name="Liu J."/>
            <person name="Liu S."/>
            <person name="Lokyitsang T."/>
            <person name="Lokyitsang Y."/>
            <person name="Lubonja R."/>
            <person name="Lui A."/>
            <person name="MacDonald P."/>
            <person name="Magnisalis V."/>
            <person name="Maru K."/>
            <person name="Matthews C."/>
            <person name="McCusker W."/>
            <person name="McDonough S."/>
            <person name="Mehta T."/>
            <person name="Meldrim J."/>
            <person name="Meneus L."/>
            <person name="Mihai O."/>
            <person name="Mihalev A."/>
            <person name="Mihova T."/>
            <person name="Mittelman R."/>
            <person name="Mlenga V."/>
            <person name="Montmayeur A."/>
            <person name="Mulrain L."/>
            <person name="Navidi A."/>
            <person name="Naylor J."/>
            <person name="Negash T."/>
            <person name="Nguyen T."/>
            <person name="Nguyen N."/>
            <person name="Nicol R."/>
            <person name="Norbu C."/>
            <person name="Norbu N."/>
            <person name="Novod N."/>
            <person name="O'Neill B."/>
            <person name="Osman S."/>
            <person name="Markiewicz E."/>
            <person name="Oyono O.L."/>
            <person name="Patti C."/>
            <person name="Phunkhang P."/>
            <person name="Pierre F."/>
            <person name="Priest M."/>
            <person name="Raghuraman S."/>
            <person name="Rege F."/>
            <person name="Reyes R."/>
            <person name="Rise C."/>
            <person name="Rogov P."/>
            <person name="Ross K."/>
            <person name="Ryan E."/>
            <person name="Settipalli S."/>
            <person name="Shea T."/>
            <person name="Sherpa N."/>
            <person name="Shi L."/>
            <person name="Shih D."/>
            <person name="Sparrow T."/>
            <person name="Spaulding J."/>
            <person name="Stalker J."/>
            <person name="Stange-Thomann N."/>
            <person name="Stavropoulos S."/>
            <person name="Stone C."/>
            <person name="Strader C."/>
            <person name="Tesfaye S."/>
            <person name="Thomson T."/>
            <person name="Thoulutsang Y."/>
            <person name="Thoulutsang D."/>
            <person name="Topham K."/>
            <person name="Topping I."/>
            <person name="Tsamla T."/>
            <person name="Vassiliev H."/>
            <person name="Vo A."/>
            <person name="Wangchuk T."/>
            <person name="Wangdi T."/>
            <person name="Weiand M."/>
            <person name="Wilkinson J."/>
            <person name="Wilson A."/>
            <person name="Yadav S."/>
            <person name="Young G."/>
            <person name="Yu Q."/>
            <person name="Zembek L."/>
            <person name="Zhong D."/>
            <person name="Zimmer A."/>
            <person name="Zwirko Z."/>
            <person name="Jaffe D.B."/>
            <person name="Alvarez P."/>
            <person name="Brockman W."/>
            <person name="Butler J."/>
            <person name="Chin C."/>
            <person name="Gnerre S."/>
            <person name="MacCallum I."/>
            <person name="Graves J.A."/>
            <person name="Ponting C.P."/>
            <person name="Breen M."/>
            <person name="Samollow P.B."/>
            <person name="Lander E.S."/>
            <person name="Lindblad-Toh K."/>
        </authorList>
    </citation>
    <scope>NUCLEOTIDE SEQUENCE [LARGE SCALE GENOMIC DNA]</scope>
</reference>
<keyword evidence="11" id="KW-0333">Golgi apparatus</keyword>
<dbReference type="PRINTS" id="PR00068">
    <property type="entry name" value="CUZNDISMTASE"/>
</dbReference>
<keyword evidence="18" id="KW-1185">Reference proteome</keyword>
<dbReference type="GO" id="GO:0005794">
    <property type="term" value="C:Golgi apparatus"/>
    <property type="evidence" value="ECO:0007669"/>
    <property type="project" value="UniProtKB-SubCell"/>
</dbReference>
<comment type="catalytic activity">
    <reaction evidence="15">
        <text>2 superoxide + 2 H(+) = H2O2 + O2</text>
        <dbReference type="Rhea" id="RHEA:20696"/>
        <dbReference type="ChEBI" id="CHEBI:15378"/>
        <dbReference type="ChEBI" id="CHEBI:15379"/>
        <dbReference type="ChEBI" id="CHEBI:16240"/>
        <dbReference type="ChEBI" id="CHEBI:18421"/>
        <dbReference type="EC" id="1.15.1.1"/>
    </reaction>
</comment>
<evidence type="ECO:0000256" key="11">
    <source>
        <dbReference type="ARBA" id="ARBA00023034"/>
    </source>
</evidence>
<dbReference type="InterPro" id="IPR018152">
    <property type="entry name" value="SOD_Cu/Zn_BS"/>
</dbReference>
<sequence length="262" mass="28594">MGHISTRWKSELGPEPCRSPAVHRMLPVLSATIILSAFVSCATVELNGEQMNDIQKKVSDLWHRLIYLKPVTSGSDDHIVYATCQVQPSSTLEANKPQVTGQVLFKQLYPDGKMEVFFDLQGFPADTRNATGRAIHIHNFGDLSNGCDSTSSHYNPHGVAHPLHPGDFGNFLVKDGKIRKSRSNVSASLFGPHSVLGRAIVVHEQEDDLGKGGNKGSLEHGNAGKRLACCVIGICGPELWNKAAMDNASRKKKRRESECKTA</sequence>
<comment type="similarity">
    <text evidence="3 15">Belongs to the Cu-Zn superoxide dismutase family.</text>
</comment>
<evidence type="ECO:0000259" key="16">
    <source>
        <dbReference type="Pfam" id="PF00080"/>
    </source>
</evidence>
<dbReference type="GO" id="GO:0019430">
    <property type="term" value="P:removal of superoxide radicals"/>
    <property type="evidence" value="ECO:0000318"/>
    <property type="project" value="GO_Central"/>
</dbReference>
<comment type="function">
    <text evidence="14">Protect the extracellular space from toxic effect of reactive oxygen intermediates by converting superoxide radicals into hydrogen peroxide and oxygen.</text>
</comment>
<comment type="function">
    <text evidence="15">Destroys radicals which are normally produced within the cells and which are toxic to biological systems.</text>
</comment>
<evidence type="ECO:0000256" key="13">
    <source>
        <dbReference type="ARBA" id="ARBA00023180"/>
    </source>
</evidence>
<evidence type="ECO:0000256" key="9">
    <source>
        <dbReference type="ARBA" id="ARBA00023002"/>
    </source>
</evidence>
<dbReference type="Pfam" id="PF00080">
    <property type="entry name" value="Sod_Cu"/>
    <property type="match status" value="1"/>
</dbReference>
<keyword evidence="4" id="KW-0964">Secreted</keyword>
<dbReference type="AlphaFoldDB" id="F6UAR4"/>
<evidence type="ECO:0000256" key="8">
    <source>
        <dbReference type="ARBA" id="ARBA00022862"/>
    </source>
</evidence>
<keyword evidence="6" id="KW-0732">Signal</keyword>
<evidence type="ECO:0000256" key="1">
    <source>
        <dbReference type="ARBA" id="ARBA00004239"/>
    </source>
</evidence>
<dbReference type="Gene3D" id="2.60.40.200">
    <property type="entry name" value="Superoxide dismutase, copper/zinc binding domain"/>
    <property type="match status" value="1"/>
</dbReference>
<dbReference type="eggNOG" id="KOG0441">
    <property type="taxonomic scope" value="Eukaryota"/>
</dbReference>
<keyword evidence="5 15" id="KW-0479">Metal-binding</keyword>
<keyword evidence="7 15" id="KW-0862">Zinc</keyword>
<evidence type="ECO:0000256" key="3">
    <source>
        <dbReference type="ARBA" id="ARBA00010457"/>
    </source>
</evidence>
<accession>F6UAR4</accession>
<keyword evidence="12" id="KW-1015">Disulfide bond</keyword>
<dbReference type="HOGENOM" id="CLU_056632_3_1_1"/>
<protein>
    <recommendedName>
        <fullName evidence="15">Superoxide dismutase [Cu-Zn]</fullName>
        <ecNumber evidence="15">1.15.1.1</ecNumber>
    </recommendedName>
</protein>
<evidence type="ECO:0000256" key="4">
    <source>
        <dbReference type="ARBA" id="ARBA00022525"/>
    </source>
</evidence>
<dbReference type="PANTHER" id="PTHR10003">
    <property type="entry name" value="SUPEROXIDE DISMUTASE CU-ZN -RELATED"/>
    <property type="match status" value="1"/>
</dbReference>
<evidence type="ECO:0000256" key="10">
    <source>
        <dbReference type="ARBA" id="ARBA00023008"/>
    </source>
</evidence>
<feature type="domain" description="Superoxide dismutase copper/zinc binding" evidence="16">
    <location>
        <begin position="99"/>
        <end position="232"/>
    </location>
</feature>
<dbReference type="PROSITE" id="PS00087">
    <property type="entry name" value="SOD_CU_ZN_1"/>
    <property type="match status" value="1"/>
</dbReference>
<keyword evidence="10 15" id="KW-0186">Copper</keyword>
<evidence type="ECO:0000256" key="7">
    <source>
        <dbReference type="ARBA" id="ARBA00022833"/>
    </source>
</evidence>
<dbReference type="FunCoup" id="F6UAR4">
    <property type="interactions" value="53"/>
</dbReference>
<dbReference type="EC" id="1.15.1.1" evidence="15"/>
<evidence type="ECO:0000256" key="14">
    <source>
        <dbReference type="ARBA" id="ARBA00060347"/>
    </source>
</evidence>
<evidence type="ECO:0000256" key="15">
    <source>
        <dbReference type="RuleBase" id="RU000393"/>
    </source>
</evidence>
<dbReference type="GeneTree" id="ENSGT00940000162224"/>